<organism evidence="5 6">
    <name type="scientific">Azospirillum thiophilum</name>
    <dbReference type="NCBI Taxonomy" id="528244"/>
    <lineage>
        <taxon>Bacteria</taxon>
        <taxon>Pseudomonadati</taxon>
        <taxon>Pseudomonadota</taxon>
        <taxon>Alphaproteobacteria</taxon>
        <taxon>Rhodospirillales</taxon>
        <taxon>Azospirillaceae</taxon>
        <taxon>Azospirillum</taxon>
    </lineage>
</organism>
<dbReference type="InterPro" id="IPR012893">
    <property type="entry name" value="HipA-like_C"/>
</dbReference>
<dbReference type="GO" id="GO:0004674">
    <property type="term" value="F:protein serine/threonine kinase activity"/>
    <property type="evidence" value="ECO:0007669"/>
    <property type="project" value="TreeGrafter"/>
</dbReference>
<dbReference type="Proteomes" id="UP000069935">
    <property type="component" value="Chromosome 7"/>
</dbReference>
<dbReference type="Pfam" id="PF07804">
    <property type="entry name" value="HipA_C"/>
    <property type="match status" value="1"/>
</dbReference>
<reference evidence="6" key="1">
    <citation type="submission" date="2015-08" db="EMBL/GenBank/DDBJ databases">
        <title>Complete Genome Sequence of Azospirillum thiophilum BV-S.</title>
        <authorList>
            <person name="Fomenkov A."/>
            <person name="Vincze T."/>
            <person name="Grabovich M."/>
            <person name="Dubinina G."/>
            <person name="Orlova M."/>
            <person name="Belousova E."/>
            <person name="Roberts R.J."/>
        </authorList>
    </citation>
    <scope>NUCLEOTIDE SEQUENCE [LARGE SCALE GENOMIC DNA]</scope>
    <source>
        <strain evidence="6">BV-S</strain>
    </source>
</reference>
<gene>
    <name evidence="5" type="ORF">AL072_32175</name>
</gene>
<dbReference type="PIRSF" id="PIRSF028135">
    <property type="entry name" value="UCP028135_HipA-like"/>
    <property type="match status" value="1"/>
</dbReference>
<dbReference type="PANTHER" id="PTHR37419:SF8">
    <property type="entry name" value="TOXIN YJJJ"/>
    <property type="match status" value="1"/>
</dbReference>
<name>A0AAC8ZWK9_9PROT</name>
<sequence length="461" mass="49275">MGDGASLIVQIHHHGAWHDAADLAVADTRAGIRSPTRLEYDPFYFIAFGNAEFAAGCPVTDWRAVSVRDRVDMAAHCRDHWPPFLLDLLPQGHARRRLAEEMGFGPDDGSFAFPLLLRGAGSPIGNIRVKQAYEAERERLSGEAVPGVTLDEVFDRSPAFQDMAGRFALIASGSSGVQGAWPKLLLTCKDDGLWYPDSLVGDDEARDHIIVKMSRAKGPEDRLILACEAPYLEIARGFGLRVGRPLIHRGDTLAIPRFDRTVSANGVSAEGVTRLGQESLVSAAGVAAFGHQTTHEAYIAVLHAVCTEPAGEIVEYVLRDLLNRAMGDTDNHGRNTALQKRPDGWIGLTPRFDFAPMVLDPGVIAPSTRWECLRGGGFPIRFERICEAVAAVTKDDGLGRRLAGALSAKADAVAALPEAARAHGVPEPAIARAFAACGELAAALASLPSSDTGLEDGDAAP</sequence>
<keyword evidence="6" id="KW-1185">Reference proteome</keyword>
<accession>A0AAC8ZWK9</accession>
<evidence type="ECO:0000313" key="6">
    <source>
        <dbReference type="Proteomes" id="UP000069935"/>
    </source>
</evidence>
<dbReference type="RefSeq" id="WP_045585486.1">
    <property type="nucleotide sequence ID" value="NZ_CP012407.1"/>
</dbReference>
<evidence type="ECO:0000256" key="3">
    <source>
        <dbReference type="ARBA" id="ARBA00022777"/>
    </source>
</evidence>
<dbReference type="GO" id="GO:0005829">
    <property type="term" value="C:cytosol"/>
    <property type="evidence" value="ECO:0007669"/>
    <property type="project" value="TreeGrafter"/>
</dbReference>
<evidence type="ECO:0000256" key="2">
    <source>
        <dbReference type="ARBA" id="ARBA00022679"/>
    </source>
</evidence>
<keyword evidence="3" id="KW-0418">Kinase</keyword>
<keyword evidence="2" id="KW-0808">Transferase</keyword>
<proteinExistence type="inferred from homology"/>
<dbReference type="InterPro" id="IPR052028">
    <property type="entry name" value="HipA_Ser/Thr_kinase"/>
</dbReference>
<dbReference type="KEGG" id="ati:AL072_32175"/>
<evidence type="ECO:0000259" key="4">
    <source>
        <dbReference type="Pfam" id="PF07804"/>
    </source>
</evidence>
<reference evidence="5 6" key="2">
    <citation type="journal article" date="2016" name="Genome Announc.">
        <title>Complete Genome Sequence of a Strain of Azospirillum thiophilum Isolated from a Sulfide Spring.</title>
        <authorList>
            <person name="Fomenkov A."/>
            <person name="Vincze T."/>
            <person name="Grabovich M."/>
            <person name="Anton B.P."/>
            <person name="Dubinina G."/>
            <person name="Orlova M."/>
            <person name="Belousova E."/>
            <person name="Roberts R.J."/>
        </authorList>
    </citation>
    <scope>NUCLEOTIDE SEQUENCE [LARGE SCALE GENOMIC DNA]</scope>
    <source>
        <strain evidence="5 6">BV-S</strain>
    </source>
</reference>
<dbReference type="EMBL" id="CP012407">
    <property type="protein sequence ID" value="ALG75592.1"/>
    <property type="molecule type" value="Genomic_DNA"/>
</dbReference>
<evidence type="ECO:0000313" key="5">
    <source>
        <dbReference type="EMBL" id="ALG75592.1"/>
    </source>
</evidence>
<evidence type="ECO:0000256" key="1">
    <source>
        <dbReference type="ARBA" id="ARBA00010164"/>
    </source>
</evidence>
<dbReference type="AlphaFoldDB" id="A0AAC8ZWK9"/>
<comment type="similarity">
    <text evidence="1">Belongs to the HipA Ser/Thr kinase family.</text>
</comment>
<dbReference type="InterPro" id="IPR016869">
    <property type="entry name" value="UCP028135_HipA-like"/>
</dbReference>
<dbReference type="PANTHER" id="PTHR37419">
    <property type="entry name" value="SERINE/THREONINE-PROTEIN KINASE TOXIN HIPA"/>
    <property type="match status" value="1"/>
</dbReference>
<feature type="domain" description="HipA-like C-terminal" evidence="4">
    <location>
        <begin position="177"/>
        <end position="359"/>
    </location>
</feature>
<protein>
    <recommendedName>
        <fullName evidence="4">HipA-like C-terminal domain-containing protein</fullName>
    </recommendedName>
</protein>